<feature type="compositionally biased region" description="Polar residues" evidence="1">
    <location>
        <begin position="1"/>
        <end position="16"/>
    </location>
</feature>
<accession>A0A9P0Z9E2</accession>
<dbReference type="AlphaFoldDB" id="A0A9P0Z9E2"/>
<comment type="caution">
    <text evidence="2">The sequence shown here is derived from an EMBL/GenBank/DDBJ whole genome shotgun (WGS) entry which is preliminary data.</text>
</comment>
<reference evidence="2" key="1">
    <citation type="submission" date="2022-07" db="EMBL/GenBank/DDBJ databases">
        <authorList>
            <person name="Macas J."/>
            <person name="Novak P."/>
            <person name="Neumann P."/>
        </authorList>
    </citation>
    <scope>NUCLEOTIDE SEQUENCE</scope>
</reference>
<evidence type="ECO:0000256" key="1">
    <source>
        <dbReference type="SAM" id="MobiDB-lite"/>
    </source>
</evidence>
<feature type="region of interest" description="Disordered" evidence="1">
    <location>
        <begin position="1"/>
        <end position="32"/>
    </location>
</feature>
<proteinExistence type="predicted"/>
<gene>
    <name evidence="2" type="ORF">CEURO_LOCUS11680</name>
</gene>
<keyword evidence="3" id="KW-1185">Reference proteome</keyword>
<evidence type="ECO:0000313" key="2">
    <source>
        <dbReference type="EMBL" id="CAH9091721.1"/>
    </source>
</evidence>
<sequence length="32" mass="3227">MRFSQSESDAPSQTNGKGKPEGGTVSGEAGET</sequence>
<organism evidence="2 3">
    <name type="scientific">Cuscuta europaea</name>
    <name type="common">European dodder</name>
    <dbReference type="NCBI Taxonomy" id="41803"/>
    <lineage>
        <taxon>Eukaryota</taxon>
        <taxon>Viridiplantae</taxon>
        <taxon>Streptophyta</taxon>
        <taxon>Embryophyta</taxon>
        <taxon>Tracheophyta</taxon>
        <taxon>Spermatophyta</taxon>
        <taxon>Magnoliopsida</taxon>
        <taxon>eudicotyledons</taxon>
        <taxon>Gunneridae</taxon>
        <taxon>Pentapetalae</taxon>
        <taxon>asterids</taxon>
        <taxon>lamiids</taxon>
        <taxon>Solanales</taxon>
        <taxon>Convolvulaceae</taxon>
        <taxon>Cuscuteae</taxon>
        <taxon>Cuscuta</taxon>
        <taxon>Cuscuta subgen. Cuscuta</taxon>
    </lineage>
</organism>
<dbReference type="EMBL" id="CAMAPE010000027">
    <property type="protein sequence ID" value="CAH9091721.1"/>
    <property type="molecule type" value="Genomic_DNA"/>
</dbReference>
<protein>
    <submittedName>
        <fullName evidence="2">Uncharacterized protein</fullName>
    </submittedName>
</protein>
<evidence type="ECO:0000313" key="3">
    <source>
        <dbReference type="Proteomes" id="UP001152484"/>
    </source>
</evidence>
<dbReference type="Proteomes" id="UP001152484">
    <property type="component" value="Unassembled WGS sequence"/>
</dbReference>
<name>A0A9P0Z9E2_CUSEU</name>